<evidence type="ECO:0000256" key="2">
    <source>
        <dbReference type="ARBA" id="ARBA00022603"/>
    </source>
</evidence>
<accession>A0ABD5X4T0</accession>
<dbReference type="SUPFAM" id="SSF75217">
    <property type="entry name" value="alpha/beta knot"/>
    <property type="match status" value="1"/>
</dbReference>
<sequence length="254" mass="28050">MTEQPIPGEITVAVVDAETPGNVGTIARAMKNFGLSELVLVDPPSLDPDGEAYGFAGRAREDILPNATEITFDSLVENYYTIGCTATTNEDPQSHVRYPAMTPDELPDHLSGVDSDIAIVFGRERVGLVNDELARIDALCSIPASEEYPSLNLGQAATVICYELRSLTVQSTQHPDKLHERVAESELERLHDQFESYLVAVDHPKPKRNKAARMFRRLLGRAHPTPRETRTLQGLLREGTQRSAQSERTGETDK</sequence>
<dbReference type="GO" id="GO:0032259">
    <property type="term" value="P:methylation"/>
    <property type="evidence" value="ECO:0007669"/>
    <property type="project" value="UniProtKB-KW"/>
</dbReference>
<dbReference type="GO" id="GO:0008168">
    <property type="term" value="F:methyltransferase activity"/>
    <property type="evidence" value="ECO:0007669"/>
    <property type="project" value="UniProtKB-KW"/>
</dbReference>
<reference evidence="7 8" key="1">
    <citation type="journal article" date="2014" name="Int. J. Syst. Evol. Microbiol.">
        <title>Complete genome sequence of Corynebacterium casei LMG S-19264T (=DSM 44701T), isolated from a smear-ripened cheese.</title>
        <authorList>
            <consortium name="US DOE Joint Genome Institute (JGI-PGF)"/>
            <person name="Walter F."/>
            <person name="Albersmeier A."/>
            <person name="Kalinowski J."/>
            <person name="Ruckert C."/>
        </authorList>
    </citation>
    <scope>NUCLEOTIDE SEQUENCE [LARGE SCALE GENOMIC DNA]</scope>
    <source>
        <strain evidence="7 8">CGMCC 4.7215</strain>
    </source>
</reference>
<evidence type="ECO:0000256" key="4">
    <source>
        <dbReference type="ARBA" id="ARBA00022691"/>
    </source>
</evidence>
<dbReference type="Gene3D" id="3.40.1280.10">
    <property type="match status" value="1"/>
</dbReference>
<dbReference type="InterPro" id="IPR029028">
    <property type="entry name" value="Alpha/beta_knot_MTases"/>
</dbReference>
<proteinExistence type="inferred from homology"/>
<evidence type="ECO:0000313" key="7">
    <source>
        <dbReference type="EMBL" id="MFC7124979.1"/>
    </source>
</evidence>
<keyword evidence="2 7" id="KW-0489">Methyltransferase</keyword>
<dbReference type="InterPro" id="IPR029026">
    <property type="entry name" value="tRNA_m1G_MTases_N"/>
</dbReference>
<dbReference type="InterPro" id="IPR001537">
    <property type="entry name" value="SpoU_MeTrfase"/>
</dbReference>
<evidence type="ECO:0000256" key="5">
    <source>
        <dbReference type="SAM" id="MobiDB-lite"/>
    </source>
</evidence>
<dbReference type="PIRSF" id="PIRSF004808">
    <property type="entry name" value="LasT"/>
    <property type="match status" value="1"/>
</dbReference>
<dbReference type="NCBIfam" id="TIGR00050">
    <property type="entry name" value="rRNA_methyl_1"/>
    <property type="match status" value="1"/>
</dbReference>
<dbReference type="Pfam" id="PF00588">
    <property type="entry name" value="SpoU_methylase"/>
    <property type="match status" value="1"/>
</dbReference>
<feature type="domain" description="tRNA/rRNA methyltransferase SpoU type" evidence="6">
    <location>
        <begin position="10"/>
        <end position="162"/>
    </location>
</feature>
<keyword evidence="4" id="KW-0949">S-adenosyl-L-methionine</keyword>
<dbReference type="RefSeq" id="WP_267638250.1">
    <property type="nucleotide sequence ID" value="NZ_JAODIY010000013.1"/>
</dbReference>
<comment type="similarity">
    <text evidence="1">Belongs to the class IV-like SAM-binding methyltransferase superfamily. RNA methyltransferase TrmH family.</text>
</comment>
<protein>
    <submittedName>
        <fullName evidence="7">RNA methyltransferase</fullName>
    </submittedName>
</protein>
<dbReference type="Proteomes" id="UP001596414">
    <property type="component" value="Unassembled WGS sequence"/>
</dbReference>
<evidence type="ECO:0000313" key="8">
    <source>
        <dbReference type="Proteomes" id="UP001596414"/>
    </source>
</evidence>
<organism evidence="7 8">
    <name type="scientific">Halovenus rubra</name>
    <dbReference type="NCBI Taxonomy" id="869890"/>
    <lineage>
        <taxon>Archaea</taxon>
        <taxon>Methanobacteriati</taxon>
        <taxon>Methanobacteriota</taxon>
        <taxon>Stenosarchaea group</taxon>
        <taxon>Halobacteria</taxon>
        <taxon>Halobacteriales</taxon>
        <taxon>Haloarculaceae</taxon>
        <taxon>Halovenus</taxon>
    </lineage>
</organism>
<dbReference type="AlphaFoldDB" id="A0ABD5X4T0"/>
<dbReference type="CDD" id="cd18093">
    <property type="entry name" value="SpoU-like_TrmJ"/>
    <property type="match status" value="1"/>
</dbReference>
<evidence type="ECO:0000256" key="1">
    <source>
        <dbReference type="ARBA" id="ARBA00007228"/>
    </source>
</evidence>
<dbReference type="EMBL" id="JBHSZQ010000002">
    <property type="protein sequence ID" value="MFC7124979.1"/>
    <property type="molecule type" value="Genomic_DNA"/>
</dbReference>
<dbReference type="Gene3D" id="1.10.8.590">
    <property type="match status" value="1"/>
</dbReference>
<dbReference type="PANTHER" id="PTHR42786">
    <property type="entry name" value="TRNA/RRNA METHYLTRANSFERASE"/>
    <property type="match status" value="1"/>
</dbReference>
<comment type="caution">
    <text evidence="7">The sequence shown here is derived from an EMBL/GenBank/DDBJ whole genome shotgun (WGS) entry which is preliminary data.</text>
</comment>
<dbReference type="PANTHER" id="PTHR42786:SF2">
    <property type="entry name" value="TRNA (CYTIDINE_URIDINE-2'-O-)-METHYLTRANSFERASE TRMJ"/>
    <property type="match status" value="1"/>
</dbReference>
<evidence type="ECO:0000256" key="3">
    <source>
        <dbReference type="ARBA" id="ARBA00022679"/>
    </source>
</evidence>
<evidence type="ECO:0000259" key="6">
    <source>
        <dbReference type="Pfam" id="PF00588"/>
    </source>
</evidence>
<feature type="region of interest" description="Disordered" evidence="5">
    <location>
        <begin position="220"/>
        <end position="254"/>
    </location>
</feature>
<keyword evidence="3" id="KW-0808">Transferase</keyword>
<dbReference type="InterPro" id="IPR004384">
    <property type="entry name" value="RNA_MeTrfase_TrmJ/LasT"/>
</dbReference>
<name>A0ABD5X4T0_9EURY</name>
<gene>
    <name evidence="7" type="ORF">ACFQJ7_02850</name>
</gene>